<dbReference type="RefSeq" id="WP_382227652.1">
    <property type="nucleotide sequence ID" value="NZ_JBHTCA010000029.1"/>
</dbReference>
<keyword evidence="2" id="KW-1185">Reference proteome</keyword>
<accession>A0ABW2QPL3</accession>
<organism evidence="1 2">
    <name type="scientific">Hydrogenophaga atypica</name>
    <dbReference type="NCBI Taxonomy" id="249409"/>
    <lineage>
        <taxon>Bacteria</taxon>
        <taxon>Pseudomonadati</taxon>
        <taxon>Pseudomonadota</taxon>
        <taxon>Betaproteobacteria</taxon>
        <taxon>Burkholderiales</taxon>
        <taxon>Comamonadaceae</taxon>
        <taxon>Hydrogenophaga</taxon>
    </lineage>
</organism>
<gene>
    <name evidence="1" type="ORF">ACFQPB_21020</name>
</gene>
<dbReference type="EMBL" id="JBHTCA010000029">
    <property type="protein sequence ID" value="MFC7411349.1"/>
    <property type="molecule type" value="Genomic_DNA"/>
</dbReference>
<dbReference type="InterPro" id="IPR036388">
    <property type="entry name" value="WH-like_DNA-bd_sf"/>
</dbReference>
<dbReference type="Proteomes" id="UP001596501">
    <property type="component" value="Unassembled WGS sequence"/>
</dbReference>
<comment type="caution">
    <text evidence="1">The sequence shown here is derived from an EMBL/GenBank/DDBJ whole genome shotgun (WGS) entry which is preliminary data.</text>
</comment>
<evidence type="ECO:0008006" key="3">
    <source>
        <dbReference type="Google" id="ProtNLM"/>
    </source>
</evidence>
<evidence type="ECO:0000313" key="2">
    <source>
        <dbReference type="Proteomes" id="UP001596501"/>
    </source>
</evidence>
<dbReference type="InterPro" id="IPR036390">
    <property type="entry name" value="WH_DNA-bd_sf"/>
</dbReference>
<dbReference type="Pfam" id="PF21205">
    <property type="entry name" value="Rep3_C"/>
    <property type="match status" value="1"/>
</dbReference>
<protein>
    <recommendedName>
        <fullName evidence="3">Initiator Rep protein domain-containing protein</fullName>
    </recommendedName>
</protein>
<reference evidence="2" key="1">
    <citation type="journal article" date="2019" name="Int. J. Syst. Evol. Microbiol.">
        <title>The Global Catalogue of Microorganisms (GCM) 10K type strain sequencing project: providing services to taxonomists for standard genome sequencing and annotation.</title>
        <authorList>
            <consortium name="The Broad Institute Genomics Platform"/>
            <consortium name="The Broad Institute Genome Sequencing Center for Infectious Disease"/>
            <person name="Wu L."/>
            <person name="Ma J."/>
        </authorList>
    </citation>
    <scope>NUCLEOTIDE SEQUENCE [LARGE SCALE GENOMIC DNA]</scope>
    <source>
        <strain evidence="2">CGMCC 1.12371</strain>
    </source>
</reference>
<name>A0ABW2QPL3_9BURK</name>
<proteinExistence type="predicted"/>
<dbReference type="Gene3D" id="1.10.10.10">
    <property type="entry name" value="Winged helix-like DNA-binding domain superfamily/Winged helix DNA-binding domain"/>
    <property type="match status" value="1"/>
</dbReference>
<evidence type="ECO:0000313" key="1">
    <source>
        <dbReference type="EMBL" id="MFC7411349.1"/>
    </source>
</evidence>
<sequence length="430" mass="47968">MEQPAKILRKPNQTLVIVPRLGKLTAASRKLYNVVLHTSQQQLLRRAADESSEKGGLPVFECRLDEIVRPVERGSSNLFSLAKKYLTELEAVKVDWEAPDQSQGVAWEIMRLIVLPKIERRGQHLWLKWALPERITEALHDPQFFTSIDLERLCDLKSYAAVALYEICARYKTNPRGVTSSNPPEWWVEALSPSSAPIDKVTGQRKLREWRKFKAEHVLKAIAEINEKTDLQIDLKEQKRGLAVSAVQMAVQMKASMRTQKLATQVSVETAAQAVRLGVPLHDVVGAVAAGTSETVVKVAMDRAEARAGRTDLAELENPRAYFRKVLNETRQMVSGESTRSSVPDVIPSERSESVAEAHLSDEAIRIRTAKEAVLELSPEQQQQLAREALKMLTARGTATPSITKRLAEGKWQAGPAMQAMVDAYLATQV</sequence>
<dbReference type="SUPFAM" id="SSF46785">
    <property type="entry name" value="Winged helix' DNA-binding domain"/>
    <property type="match status" value="1"/>
</dbReference>